<dbReference type="GO" id="GO:0005737">
    <property type="term" value="C:cytoplasm"/>
    <property type="evidence" value="ECO:0007669"/>
    <property type="project" value="UniProtKB-SubCell"/>
</dbReference>
<feature type="domain" description="Ig-like" evidence="7">
    <location>
        <begin position="539"/>
        <end position="590"/>
    </location>
</feature>
<dbReference type="GO" id="GO:0052689">
    <property type="term" value="F:carboxylic ester hydrolase activity"/>
    <property type="evidence" value="ECO:0007669"/>
    <property type="project" value="InterPro"/>
</dbReference>
<dbReference type="InterPro" id="IPR029058">
    <property type="entry name" value="AB_hydrolase_fold"/>
</dbReference>
<dbReference type="InParanoid" id="A0A059AQY7"/>
<dbReference type="OrthoDB" id="438440at2759"/>
<evidence type="ECO:0000259" key="7">
    <source>
        <dbReference type="PROSITE" id="PS50835"/>
    </source>
</evidence>
<organism evidence="8">
    <name type="scientific">Eucalyptus grandis</name>
    <name type="common">Flooded gum</name>
    <dbReference type="NCBI Taxonomy" id="71139"/>
    <lineage>
        <taxon>Eukaryota</taxon>
        <taxon>Viridiplantae</taxon>
        <taxon>Streptophyta</taxon>
        <taxon>Embryophyta</taxon>
        <taxon>Tracheophyta</taxon>
        <taxon>Spermatophyta</taxon>
        <taxon>Magnoliopsida</taxon>
        <taxon>eudicotyledons</taxon>
        <taxon>Gunneridae</taxon>
        <taxon>Pentapetalae</taxon>
        <taxon>rosids</taxon>
        <taxon>malvids</taxon>
        <taxon>Myrtales</taxon>
        <taxon>Myrtaceae</taxon>
        <taxon>Myrtoideae</taxon>
        <taxon>Eucalypteae</taxon>
        <taxon>Eucalyptus</taxon>
    </lineage>
</organism>
<evidence type="ECO:0000256" key="2">
    <source>
        <dbReference type="ARBA" id="ARBA00004496"/>
    </source>
</evidence>
<dbReference type="InterPro" id="IPR002921">
    <property type="entry name" value="Fungal_lipase-type"/>
</dbReference>
<name>A0A059AQY7_EUCGR</name>
<dbReference type="InterPro" id="IPR007110">
    <property type="entry name" value="Ig-like_dom"/>
</dbReference>
<evidence type="ECO:0000256" key="4">
    <source>
        <dbReference type="ARBA" id="ARBA00022801"/>
    </source>
</evidence>
<evidence type="ECO:0000313" key="8">
    <source>
        <dbReference type="EMBL" id="KCW56091.1"/>
    </source>
</evidence>
<evidence type="ECO:0000256" key="3">
    <source>
        <dbReference type="ARBA" id="ARBA00022490"/>
    </source>
</evidence>
<proteinExistence type="predicted"/>
<dbReference type="Pfam" id="PF18117">
    <property type="entry name" value="EDS1_EP"/>
    <property type="match status" value="1"/>
</dbReference>
<dbReference type="PANTHER" id="PTHR46898">
    <property type="entry name" value="SENESCENCE-ASSOCIATED CARBOXYLESTERASE 101"/>
    <property type="match status" value="1"/>
</dbReference>
<dbReference type="OMA" id="DEIVWRD"/>
<dbReference type="PROSITE" id="PS50835">
    <property type="entry name" value="IG_LIKE"/>
    <property type="match status" value="1"/>
</dbReference>
<evidence type="ECO:0000256" key="5">
    <source>
        <dbReference type="ARBA" id="ARBA00022821"/>
    </source>
</evidence>
<evidence type="ECO:0000256" key="1">
    <source>
        <dbReference type="ARBA" id="ARBA00004123"/>
    </source>
</evidence>
<keyword evidence="4" id="KW-0378">Hydrolase</keyword>
<protein>
    <recommendedName>
        <fullName evidence="7">Ig-like domain-containing protein</fullName>
    </recommendedName>
</protein>
<dbReference type="FunCoup" id="A0A059AQY7">
    <property type="interactions" value="490"/>
</dbReference>
<dbReference type="GO" id="GO:0016298">
    <property type="term" value="F:lipase activity"/>
    <property type="evidence" value="ECO:0000318"/>
    <property type="project" value="GO_Central"/>
</dbReference>
<dbReference type="GO" id="GO:0005634">
    <property type="term" value="C:nucleus"/>
    <property type="evidence" value="ECO:0007669"/>
    <property type="project" value="UniProtKB-SubCell"/>
</dbReference>
<dbReference type="Gene3D" id="3.40.50.1820">
    <property type="entry name" value="alpha/beta hydrolase"/>
    <property type="match status" value="1"/>
</dbReference>
<dbReference type="InterPro" id="IPR044603">
    <property type="entry name" value="SAG101-like"/>
</dbReference>
<gene>
    <name evidence="8" type="ORF">EUGRSUZ_I01845</name>
</gene>
<dbReference type="PANTHER" id="PTHR46898:SF3">
    <property type="entry name" value="FUNGAL LIPASE-LIKE DOMAIN-CONTAINING PROTEIN"/>
    <property type="match status" value="1"/>
</dbReference>
<dbReference type="SUPFAM" id="SSF53474">
    <property type="entry name" value="alpha/beta-Hydrolases"/>
    <property type="match status" value="1"/>
</dbReference>
<accession>A0A059AQY7</accession>
<dbReference type="eggNOG" id="ENOG502QTKG">
    <property type="taxonomic scope" value="Eukaryota"/>
</dbReference>
<keyword evidence="5" id="KW-0611">Plant defense</keyword>
<sequence length="590" mass="66752">MDSVRAAKPLFSDGLNLANLVVSSDILCDSWAAISAQIDGNHQSQSPSSSETVKIQEFEHPEYKIIAFVTPLVAASHLQEEADLVPSSSSEASEFQFLCSQDSQSFAINKAAISLFNALRDSKLSPLKAQLLMQVAKSSKSIPHIITGGCLGGSIASLFTLWLLRRLDSATKNRPLCITFGSPLIGDDGFQQAISQYSTWNSCFLHVAHMDDCFPRLFLLSTAEQSLYRPFGTFLLCSDLGGACFEAPDTIIELLTLMSRERNGGTADSQIFNYKSVIESLEQRLICKNHSAFSVLDADSFQAGINVQVAAIGLMQIQLQNMDSDALWRKIVMPEKDILERKNQALDPAKALNKMKVYLAYFEWYKNKCEDDGQGPGYYDSFKNKMFKRDHEVVKFKTELEMYWKAVVEEAEKRPQFPGAPLRSRWLFAGTNYRRMVEPLHIAEYCKLGNRSYISKGRSKHFKLLEQWLDEHQKQPRNSVPNNSKIKKITSSLTEDSCFWAHAEEARITCRLLNSGGSNSAEIKNLVDFEKYVMGLLKSCAVTSDIFLESSSYMQWWREYEDMLSKRLMGTSHNSELTRYMKDGEYHCYK</sequence>
<dbReference type="GO" id="GO:0006629">
    <property type="term" value="P:lipid metabolic process"/>
    <property type="evidence" value="ECO:0007669"/>
    <property type="project" value="InterPro"/>
</dbReference>
<comment type="subcellular location">
    <subcellularLocation>
        <location evidence="2">Cytoplasm</location>
    </subcellularLocation>
    <subcellularLocation>
        <location evidence="1">Nucleus</location>
    </subcellularLocation>
</comment>
<keyword evidence="6" id="KW-0539">Nucleus</keyword>
<dbReference type="EMBL" id="KK198761">
    <property type="protein sequence ID" value="KCW56091.1"/>
    <property type="molecule type" value="Genomic_DNA"/>
</dbReference>
<dbReference type="AlphaFoldDB" id="A0A059AQY7"/>
<dbReference type="Pfam" id="PF01764">
    <property type="entry name" value="Lipase_3"/>
    <property type="match status" value="1"/>
</dbReference>
<dbReference type="Gramene" id="KCW56091">
    <property type="protein sequence ID" value="KCW56091"/>
    <property type="gene ID" value="EUGRSUZ_I01845"/>
</dbReference>
<keyword evidence="3" id="KW-0963">Cytoplasm</keyword>
<dbReference type="InterPro" id="IPR041266">
    <property type="entry name" value="EDS1_EP"/>
</dbReference>
<evidence type="ECO:0000256" key="6">
    <source>
        <dbReference type="ARBA" id="ARBA00023242"/>
    </source>
</evidence>
<dbReference type="STRING" id="71139.A0A059AQY7"/>
<dbReference type="KEGG" id="egr:104419299"/>
<reference evidence="8" key="1">
    <citation type="submission" date="2013-07" db="EMBL/GenBank/DDBJ databases">
        <title>The genome of Eucalyptus grandis.</title>
        <authorList>
            <person name="Schmutz J."/>
            <person name="Hayes R."/>
            <person name="Myburg A."/>
            <person name="Tuskan G."/>
            <person name="Grattapaglia D."/>
            <person name="Rokhsar D.S."/>
        </authorList>
    </citation>
    <scope>NUCLEOTIDE SEQUENCE</scope>
    <source>
        <tissue evidence="8">Leaf extractions</tissue>
    </source>
</reference>
<dbReference type="GO" id="GO:0006952">
    <property type="term" value="P:defense response"/>
    <property type="evidence" value="ECO:0007669"/>
    <property type="project" value="UniProtKB-KW"/>
</dbReference>